<feature type="transmembrane region" description="Helical" evidence="6">
    <location>
        <begin position="51"/>
        <end position="69"/>
    </location>
</feature>
<protein>
    <recommendedName>
        <fullName evidence="7">Ferric oxidoreductase domain-containing protein</fullName>
    </recommendedName>
</protein>
<evidence type="ECO:0000313" key="8">
    <source>
        <dbReference type="EMBL" id="CAA9538500.1"/>
    </source>
</evidence>
<feature type="domain" description="Ferric oxidoreductase" evidence="7">
    <location>
        <begin position="15"/>
        <end position="135"/>
    </location>
</feature>
<feature type="region of interest" description="Disordered" evidence="5">
    <location>
        <begin position="176"/>
        <end position="203"/>
    </location>
</feature>
<evidence type="ECO:0000256" key="3">
    <source>
        <dbReference type="ARBA" id="ARBA00022989"/>
    </source>
</evidence>
<dbReference type="InterPro" id="IPR013130">
    <property type="entry name" value="Fe3_Rdtase_TM_dom"/>
</dbReference>
<keyword evidence="2 6" id="KW-0812">Transmembrane</keyword>
<evidence type="ECO:0000256" key="6">
    <source>
        <dbReference type="SAM" id="Phobius"/>
    </source>
</evidence>
<dbReference type="EMBL" id="CADCWC010000243">
    <property type="protein sequence ID" value="CAA9538500.1"/>
    <property type="molecule type" value="Genomic_DNA"/>
</dbReference>
<evidence type="ECO:0000256" key="4">
    <source>
        <dbReference type="ARBA" id="ARBA00023136"/>
    </source>
</evidence>
<organism evidence="8">
    <name type="scientific">uncultured Thermoleophilia bacterium</name>
    <dbReference type="NCBI Taxonomy" id="1497501"/>
    <lineage>
        <taxon>Bacteria</taxon>
        <taxon>Bacillati</taxon>
        <taxon>Actinomycetota</taxon>
        <taxon>Thermoleophilia</taxon>
        <taxon>environmental samples</taxon>
    </lineage>
</organism>
<sequence>MRNDPTFWLLARASGLLAYVALVATVLAGLVLRARPFARLRPAAVTGVHRFLSLVGLLAFAAHGVALVLDRTVEVTPLALFVPGLIDYRPLPTALGVVAADLCVVLVASFRLRRRIGTTAWRRLHRSAYLVFVLATVHGLEAGTDSGRPGALALYLVAVGLVSGAGVWRVLAPPARPAKRRPDDARGRTPTVGPTPVGSVREA</sequence>
<keyword evidence="3 6" id="KW-1133">Transmembrane helix</keyword>
<feature type="transmembrane region" description="Helical" evidence="6">
    <location>
        <begin position="124"/>
        <end position="140"/>
    </location>
</feature>
<keyword evidence="4 6" id="KW-0472">Membrane</keyword>
<feature type="transmembrane region" description="Helical" evidence="6">
    <location>
        <begin position="89"/>
        <end position="112"/>
    </location>
</feature>
<accession>A0A6J4U4X4</accession>
<gene>
    <name evidence="8" type="ORF">AVDCRST_MAG79-1620</name>
</gene>
<reference evidence="8" key="1">
    <citation type="submission" date="2020-02" db="EMBL/GenBank/DDBJ databases">
        <authorList>
            <person name="Meier V. D."/>
        </authorList>
    </citation>
    <scope>NUCLEOTIDE SEQUENCE</scope>
    <source>
        <strain evidence="8">AVDCRST_MAG79</strain>
    </source>
</reference>
<evidence type="ECO:0000259" key="7">
    <source>
        <dbReference type="Pfam" id="PF01794"/>
    </source>
</evidence>
<feature type="transmembrane region" description="Helical" evidence="6">
    <location>
        <begin position="6"/>
        <end position="31"/>
    </location>
</feature>
<dbReference type="AlphaFoldDB" id="A0A6J4U4X4"/>
<name>A0A6J4U4X4_9ACTN</name>
<evidence type="ECO:0000256" key="2">
    <source>
        <dbReference type="ARBA" id="ARBA00022692"/>
    </source>
</evidence>
<feature type="transmembrane region" description="Helical" evidence="6">
    <location>
        <begin position="152"/>
        <end position="171"/>
    </location>
</feature>
<evidence type="ECO:0000256" key="1">
    <source>
        <dbReference type="ARBA" id="ARBA00004141"/>
    </source>
</evidence>
<comment type="subcellular location">
    <subcellularLocation>
        <location evidence="1">Membrane</location>
        <topology evidence="1">Multi-pass membrane protein</topology>
    </subcellularLocation>
</comment>
<evidence type="ECO:0000256" key="5">
    <source>
        <dbReference type="SAM" id="MobiDB-lite"/>
    </source>
</evidence>
<dbReference type="Pfam" id="PF01794">
    <property type="entry name" value="Ferric_reduct"/>
    <property type="match status" value="1"/>
</dbReference>
<proteinExistence type="predicted"/>
<dbReference type="GO" id="GO:0016020">
    <property type="term" value="C:membrane"/>
    <property type="evidence" value="ECO:0007669"/>
    <property type="project" value="UniProtKB-SubCell"/>
</dbReference>